<reference evidence="2 3" key="1">
    <citation type="submission" date="2018-03" db="EMBL/GenBank/DDBJ databases">
        <title>Genomic Encyclopedia of Archaeal and Bacterial Type Strains, Phase II (KMG-II): from individual species to whole genera.</title>
        <authorList>
            <person name="Goeker M."/>
        </authorList>
    </citation>
    <scope>NUCLEOTIDE SEQUENCE [LARGE SCALE GENOMIC DNA]</scope>
    <source>
        <strain evidence="2 3">DSM 100214</strain>
    </source>
</reference>
<evidence type="ECO:0000259" key="1">
    <source>
        <dbReference type="PROSITE" id="PS50943"/>
    </source>
</evidence>
<dbReference type="InterPro" id="IPR010982">
    <property type="entry name" value="Lambda_DNA-bd_dom_sf"/>
</dbReference>
<dbReference type="Pfam" id="PF01381">
    <property type="entry name" value="HTH_3"/>
    <property type="match status" value="1"/>
</dbReference>
<dbReference type="GO" id="GO:0003677">
    <property type="term" value="F:DNA binding"/>
    <property type="evidence" value="ECO:0007669"/>
    <property type="project" value="InterPro"/>
</dbReference>
<dbReference type="CDD" id="cd00093">
    <property type="entry name" value="HTH_XRE"/>
    <property type="match status" value="1"/>
</dbReference>
<protein>
    <submittedName>
        <fullName evidence="2">Helix-turn-helix protein</fullName>
    </submittedName>
</protein>
<keyword evidence="3" id="KW-1185">Reference proteome</keyword>
<dbReference type="AlphaFoldDB" id="A0A2V3PJ37"/>
<dbReference type="RefSeq" id="WP_110312101.1">
    <property type="nucleotide sequence ID" value="NZ_QICL01000030.1"/>
</dbReference>
<accession>A0A2V3PJ37</accession>
<dbReference type="SUPFAM" id="SSF47413">
    <property type="entry name" value="lambda repressor-like DNA-binding domains"/>
    <property type="match status" value="1"/>
</dbReference>
<comment type="caution">
    <text evidence="2">The sequence shown here is derived from an EMBL/GenBank/DDBJ whole genome shotgun (WGS) entry which is preliminary data.</text>
</comment>
<proteinExistence type="predicted"/>
<dbReference type="Proteomes" id="UP000247973">
    <property type="component" value="Unassembled WGS sequence"/>
</dbReference>
<sequence length="134" mass="15185">MKTIEAIIERGSDGTFGIYLGDNDLSYSIIGDGETVDAALTDFKNSYSEMRDHYKEIGKEFEEVVFEFKYDMSSFLEYYSKVFSLAGLSRLTGVNQGQLSHYLTGHRKPSPKTVLKIETSLHEFAKEISQVEFA</sequence>
<dbReference type="EMBL" id="QICL01000030">
    <property type="protein sequence ID" value="PXV60167.1"/>
    <property type="molecule type" value="Genomic_DNA"/>
</dbReference>
<evidence type="ECO:0000313" key="3">
    <source>
        <dbReference type="Proteomes" id="UP000247973"/>
    </source>
</evidence>
<name>A0A2V3PJ37_9BACT</name>
<feature type="domain" description="HTH cro/C1-type" evidence="1">
    <location>
        <begin position="84"/>
        <end position="131"/>
    </location>
</feature>
<dbReference type="OrthoDB" id="965427at2"/>
<dbReference type="InterPro" id="IPR001387">
    <property type="entry name" value="Cro/C1-type_HTH"/>
</dbReference>
<evidence type="ECO:0000313" key="2">
    <source>
        <dbReference type="EMBL" id="PXV60167.1"/>
    </source>
</evidence>
<organism evidence="2 3">
    <name type="scientific">Dysgonomonas alginatilytica</name>
    <dbReference type="NCBI Taxonomy" id="1605892"/>
    <lineage>
        <taxon>Bacteria</taxon>
        <taxon>Pseudomonadati</taxon>
        <taxon>Bacteroidota</taxon>
        <taxon>Bacteroidia</taxon>
        <taxon>Bacteroidales</taxon>
        <taxon>Dysgonomonadaceae</taxon>
        <taxon>Dysgonomonas</taxon>
    </lineage>
</organism>
<gene>
    <name evidence="2" type="ORF">CLV62_13015</name>
</gene>
<dbReference type="PROSITE" id="PS50943">
    <property type="entry name" value="HTH_CROC1"/>
    <property type="match status" value="1"/>
</dbReference>